<dbReference type="EMBL" id="JAVXUO010002214">
    <property type="protein sequence ID" value="KAK2975279.1"/>
    <property type="molecule type" value="Genomic_DNA"/>
</dbReference>
<dbReference type="SUPFAM" id="SSF56176">
    <property type="entry name" value="FAD-binding/transporter-associated domain-like"/>
    <property type="match status" value="1"/>
</dbReference>
<evidence type="ECO:0000313" key="10">
    <source>
        <dbReference type="EMBL" id="KAK2975279.1"/>
    </source>
</evidence>
<dbReference type="AlphaFoldDB" id="A0AA88QZW2"/>
<keyword evidence="7" id="KW-0325">Glycoprotein</keyword>
<dbReference type="Gene3D" id="3.30.465.10">
    <property type="match status" value="1"/>
</dbReference>
<dbReference type="InterPro" id="IPR016169">
    <property type="entry name" value="FAD-bd_PCMH_sub2"/>
</dbReference>
<dbReference type="Pfam" id="PF08031">
    <property type="entry name" value="BBE"/>
    <property type="match status" value="1"/>
</dbReference>
<evidence type="ECO:0000259" key="9">
    <source>
        <dbReference type="PROSITE" id="PS51387"/>
    </source>
</evidence>
<keyword evidence="4 8" id="KW-0732">Signal</keyword>
<dbReference type="InterPro" id="IPR012951">
    <property type="entry name" value="BBE"/>
</dbReference>
<comment type="cofactor">
    <cofactor evidence="1">
        <name>FAD</name>
        <dbReference type="ChEBI" id="CHEBI:57692"/>
    </cofactor>
</comment>
<evidence type="ECO:0000256" key="6">
    <source>
        <dbReference type="ARBA" id="ARBA00023157"/>
    </source>
</evidence>
<keyword evidence="3" id="KW-0285">Flavoprotein</keyword>
<dbReference type="InterPro" id="IPR006094">
    <property type="entry name" value="Oxid_FAD_bind_N"/>
</dbReference>
<dbReference type="Gene3D" id="3.40.462.20">
    <property type="match status" value="1"/>
</dbReference>
<feature type="domain" description="FAD-binding PCMH-type" evidence="9">
    <location>
        <begin position="74"/>
        <end position="248"/>
    </location>
</feature>
<keyword evidence="5" id="KW-0274">FAD</keyword>
<organism evidence="10 11">
    <name type="scientific">Escallonia rubra</name>
    <dbReference type="NCBI Taxonomy" id="112253"/>
    <lineage>
        <taxon>Eukaryota</taxon>
        <taxon>Viridiplantae</taxon>
        <taxon>Streptophyta</taxon>
        <taxon>Embryophyta</taxon>
        <taxon>Tracheophyta</taxon>
        <taxon>Spermatophyta</taxon>
        <taxon>Magnoliopsida</taxon>
        <taxon>eudicotyledons</taxon>
        <taxon>Gunneridae</taxon>
        <taxon>Pentapetalae</taxon>
        <taxon>asterids</taxon>
        <taxon>campanulids</taxon>
        <taxon>Escalloniales</taxon>
        <taxon>Escalloniaceae</taxon>
        <taxon>Escallonia</taxon>
    </lineage>
</organism>
<accession>A0AA88QZW2</accession>
<dbReference type="PROSITE" id="PS51387">
    <property type="entry name" value="FAD_PCMH"/>
    <property type="match status" value="1"/>
</dbReference>
<evidence type="ECO:0000256" key="7">
    <source>
        <dbReference type="ARBA" id="ARBA00023180"/>
    </source>
</evidence>
<evidence type="ECO:0000256" key="4">
    <source>
        <dbReference type="ARBA" id="ARBA00022729"/>
    </source>
</evidence>
<keyword evidence="11" id="KW-1185">Reference proteome</keyword>
<comment type="caution">
    <text evidence="10">The sequence shown here is derived from an EMBL/GenBank/DDBJ whole genome shotgun (WGS) entry which is preliminary data.</text>
</comment>
<protein>
    <recommendedName>
        <fullName evidence="9">FAD-binding PCMH-type domain-containing protein</fullName>
    </recommendedName>
</protein>
<evidence type="ECO:0000256" key="8">
    <source>
        <dbReference type="SAM" id="SignalP"/>
    </source>
</evidence>
<evidence type="ECO:0000313" key="11">
    <source>
        <dbReference type="Proteomes" id="UP001187471"/>
    </source>
</evidence>
<name>A0AA88QZW2_9ASTE</name>
<dbReference type="InterPro" id="IPR016167">
    <property type="entry name" value="FAD-bd_PCMH_sub1"/>
</dbReference>
<dbReference type="GO" id="GO:0071949">
    <property type="term" value="F:FAD binding"/>
    <property type="evidence" value="ECO:0007669"/>
    <property type="project" value="InterPro"/>
</dbReference>
<sequence>MAPERSLASLLLPFILSLMSATSVRSSREGFVHCFNLHSKNDTPLSPIIYSPKNPSFASVFDFLVQELRFATPTTPRPQVIVTPRDETHIQSVIYCAKKHDLEIRIRSGGHDFEGASYISEDPFVILDLFKLNSITVDAENAAAWVQSGATLGELYYAISKKSRTLAFPAGYWSTVGVGGHLSGGGYGALLRKYGLAGDNVIDAKFISVDGKILDRKSMGEDLFWALKGAGGGNFGVIVAFKIRLVAVPEKVTVFKVSRTLEQNATKLVHKWQYVAPSIHEDLTMALRINNVKSSQAGKQTISVGFESLFLGGTDRLLSLMQEKFPELGLVRKDCSEMSWIQSVVVLADIYPAGAPPEVLLNRTAAPKQYTKQKADYVEKPMSVKGIEGLWKVFFQIDPESGAMNWTPYGGRMAETSESETPYPHRARNIFMIYEAVNWNEKDGAVSLRHIDWVRKLYKYMTPFVAKNPRSSYFNYRDYDLGINSKGKTSYKEASVWGVKYFRDNFKRLAEVKAMIDPHEFFRSEQTIPPLFGECSNNNGHFVDFFCPHFSMDFGKSASHFAQLLALSSPSGISSPHKFNKLITTLVGLFA</sequence>
<gene>
    <name evidence="10" type="ORF">RJ640_001139</name>
</gene>
<dbReference type="Proteomes" id="UP001187471">
    <property type="component" value="Unassembled WGS sequence"/>
</dbReference>
<evidence type="ECO:0000256" key="1">
    <source>
        <dbReference type="ARBA" id="ARBA00001974"/>
    </source>
</evidence>
<reference evidence="10" key="1">
    <citation type="submission" date="2022-12" db="EMBL/GenBank/DDBJ databases">
        <title>Draft genome assemblies for two species of Escallonia (Escalloniales).</title>
        <authorList>
            <person name="Chanderbali A."/>
            <person name="Dervinis C."/>
            <person name="Anghel I."/>
            <person name="Soltis D."/>
            <person name="Soltis P."/>
            <person name="Zapata F."/>
        </authorList>
    </citation>
    <scope>NUCLEOTIDE SEQUENCE</scope>
    <source>
        <strain evidence="10">UCBG92.1500</strain>
        <tissue evidence="10">Leaf</tissue>
    </source>
</reference>
<evidence type="ECO:0000256" key="2">
    <source>
        <dbReference type="ARBA" id="ARBA00005466"/>
    </source>
</evidence>
<dbReference type="FunFam" id="3.30.43.10:FF:000004">
    <property type="entry name" value="Berberine bridge enzyme-like 15"/>
    <property type="match status" value="1"/>
</dbReference>
<dbReference type="Pfam" id="PF01565">
    <property type="entry name" value="FAD_binding_4"/>
    <property type="match status" value="1"/>
</dbReference>
<dbReference type="PANTHER" id="PTHR32448">
    <property type="entry name" value="OS08G0158400 PROTEIN"/>
    <property type="match status" value="1"/>
</dbReference>
<dbReference type="Gene3D" id="3.30.43.10">
    <property type="entry name" value="Uridine Diphospho-n-acetylenolpyruvylglucosamine Reductase, domain 2"/>
    <property type="match status" value="1"/>
</dbReference>
<dbReference type="InterPro" id="IPR016166">
    <property type="entry name" value="FAD-bd_PCMH"/>
</dbReference>
<comment type="similarity">
    <text evidence="2">Belongs to the oxygen-dependent FAD-linked oxidoreductase family.</text>
</comment>
<dbReference type="InterPro" id="IPR036318">
    <property type="entry name" value="FAD-bd_PCMH-like_sf"/>
</dbReference>
<feature type="signal peptide" evidence="8">
    <location>
        <begin position="1"/>
        <end position="26"/>
    </location>
</feature>
<feature type="chain" id="PRO_5041699208" description="FAD-binding PCMH-type domain-containing protein" evidence="8">
    <location>
        <begin position="27"/>
        <end position="591"/>
    </location>
</feature>
<evidence type="ECO:0000256" key="5">
    <source>
        <dbReference type="ARBA" id="ARBA00022827"/>
    </source>
</evidence>
<keyword evidence="6" id="KW-1015">Disulfide bond</keyword>
<proteinExistence type="inferred from homology"/>
<evidence type="ECO:0000256" key="3">
    <source>
        <dbReference type="ARBA" id="ARBA00022630"/>
    </source>
</evidence>
<dbReference type="GO" id="GO:0016491">
    <property type="term" value="F:oxidoreductase activity"/>
    <property type="evidence" value="ECO:0007669"/>
    <property type="project" value="InterPro"/>
</dbReference>